<evidence type="ECO:0000313" key="2">
    <source>
        <dbReference type="Proteomes" id="UP001164746"/>
    </source>
</evidence>
<organism evidence="1 2">
    <name type="scientific">Mya arenaria</name>
    <name type="common">Soft-shell clam</name>
    <dbReference type="NCBI Taxonomy" id="6604"/>
    <lineage>
        <taxon>Eukaryota</taxon>
        <taxon>Metazoa</taxon>
        <taxon>Spiralia</taxon>
        <taxon>Lophotrochozoa</taxon>
        <taxon>Mollusca</taxon>
        <taxon>Bivalvia</taxon>
        <taxon>Autobranchia</taxon>
        <taxon>Heteroconchia</taxon>
        <taxon>Euheterodonta</taxon>
        <taxon>Imparidentia</taxon>
        <taxon>Neoheterodontei</taxon>
        <taxon>Myida</taxon>
        <taxon>Myoidea</taxon>
        <taxon>Myidae</taxon>
        <taxon>Mya</taxon>
    </lineage>
</organism>
<dbReference type="EMBL" id="CP111025">
    <property type="protein sequence ID" value="WAR26989.1"/>
    <property type="molecule type" value="Genomic_DNA"/>
</dbReference>
<name>A0ABY7G175_MYAAR</name>
<keyword evidence="2" id="KW-1185">Reference proteome</keyword>
<reference evidence="1" key="1">
    <citation type="submission" date="2022-11" db="EMBL/GenBank/DDBJ databases">
        <title>Centuries of genome instability and evolution in soft-shell clam transmissible cancer (bioRxiv).</title>
        <authorList>
            <person name="Hart S.F.M."/>
            <person name="Yonemitsu M.A."/>
            <person name="Giersch R.M."/>
            <person name="Beal B.F."/>
            <person name="Arriagada G."/>
            <person name="Davis B.W."/>
            <person name="Ostrander E.A."/>
            <person name="Goff S.P."/>
            <person name="Metzger M.J."/>
        </authorList>
    </citation>
    <scope>NUCLEOTIDE SEQUENCE</scope>
    <source>
        <strain evidence="1">MELC-2E11</strain>
        <tissue evidence="1">Siphon/mantle</tissue>
    </source>
</reference>
<proteinExistence type="predicted"/>
<evidence type="ECO:0000313" key="1">
    <source>
        <dbReference type="EMBL" id="WAR26989.1"/>
    </source>
</evidence>
<protein>
    <submittedName>
        <fullName evidence="1">Uncharacterized protein</fullName>
    </submittedName>
</protein>
<sequence length="386" mass="41046">MGGAMTTITPEEVTNVPVEENVARVTFQLDEPTPIVKVQVTPDESVSTIRVTVTTPGGDKFTITLRETEGNVFVGDLPEGTLVSKVEVEQTLKEDTEGPIKSGIVEFQSCTPSVTTTTPTPTTTPNEICPMGGAMTTITPEEVTNVPVEENVATVTFELDEPTPIVKVQVTPDESVSTIRVTVTTPGGDKFTITLRETEGNVFVGDLPEGTLVSKVEVEQTLKEDTEGPIKSGIVEFQSCTPSVTTTTPTPTTTPNEICPMGGAMTTITPEEVTNVPVEENVATVTFELDEPTPIVKVQVTPDESVSTIRVTVTTPGGDKFTITLRETEGNVFVGDLPEGTLVSKVEVEQTLKEDTEGPIKSGLVEFQSCTPSVTTTTPTPTTTPN</sequence>
<gene>
    <name evidence="1" type="ORF">MAR_012693</name>
</gene>
<feature type="non-terminal residue" evidence="1">
    <location>
        <position position="386"/>
    </location>
</feature>
<dbReference type="Proteomes" id="UP001164746">
    <property type="component" value="Chromosome 14"/>
</dbReference>
<accession>A0ABY7G175</accession>